<proteinExistence type="inferred from homology"/>
<organism evidence="8 9">
    <name type="scientific">Butyricicoccus porcorum</name>
    <dbReference type="NCBI Taxonomy" id="1945634"/>
    <lineage>
        <taxon>Bacteria</taxon>
        <taxon>Bacillati</taxon>
        <taxon>Bacillota</taxon>
        <taxon>Clostridia</taxon>
        <taxon>Eubacteriales</taxon>
        <taxon>Butyricicoccaceae</taxon>
        <taxon>Butyricicoccus</taxon>
    </lineage>
</organism>
<dbReference type="PANTHER" id="PTHR38459:SF1">
    <property type="entry name" value="PROPHAGE BACTOPRENOL-LINKED GLUCOSE TRANSLOCASE HOMOLOG"/>
    <property type="match status" value="1"/>
</dbReference>
<dbReference type="GO" id="GO:0005886">
    <property type="term" value="C:plasma membrane"/>
    <property type="evidence" value="ECO:0007669"/>
    <property type="project" value="TreeGrafter"/>
</dbReference>
<accession>A0A252F801</accession>
<evidence type="ECO:0000256" key="4">
    <source>
        <dbReference type="ARBA" id="ARBA00022989"/>
    </source>
</evidence>
<dbReference type="EMBL" id="NHOC01000001">
    <property type="protein sequence ID" value="OUM21901.1"/>
    <property type="molecule type" value="Genomic_DNA"/>
</dbReference>
<reference evidence="8 9" key="1">
    <citation type="submission" date="2017-05" db="EMBL/GenBank/DDBJ databases">
        <title>Butyricicoccus porcorum sp. nov. a butyrate-producing bacterium from the swine intestinal tract.</title>
        <authorList>
            <person name="Trachsel J."/>
            <person name="Humphrey S."/>
            <person name="Allen H.K."/>
        </authorList>
    </citation>
    <scope>NUCLEOTIDE SEQUENCE [LARGE SCALE GENOMIC DNA]</scope>
    <source>
        <strain evidence="8">BB10</strain>
    </source>
</reference>
<evidence type="ECO:0000313" key="9">
    <source>
        <dbReference type="Proteomes" id="UP000194903"/>
    </source>
</evidence>
<dbReference type="InterPro" id="IPR051401">
    <property type="entry name" value="GtrA_CellWall_Glycosyl"/>
</dbReference>
<evidence type="ECO:0000256" key="2">
    <source>
        <dbReference type="ARBA" id="ARBA00009399"/>
    </source>
</evidence>
<dbReference type="AlphaFoldDB" id="A0A252F801"/>
<feature type="transmembrane region" description="Helical" evidence="6">
    <location>
        <begin position="73"/>
        <end position="91"/>
    </location>
</feature>
<dbReference type="OrthoDB" id="9812049at2"/>
<dbReference type="Proteomes" id="UP000194903">
    <property type="component" value="Unassembled WGS sequence"/>
</dbReference>
<keyword evidence="9" id="KW-1185">Reference proteome</keyword>
<comment type="caution">
    <text evidence="8">The sequence shown here is derived from an EMBL/GenBank/DDBJ whole genome shotgun (WGS) entry which is preliminary data.</text>
</comment>
<comment type="subcellular location">
    <subcellularLocation>
        <location evidence="1">Membrane</location>
        <topology evidence="1">Multi-pass membrane protein</topology>
    </subcellularLocation>
</comment>
<keyword evidence="5 6" id="KW-0472">Membrane</keyword>
<sequence>MLQKFFDKTFWKFILVGIVNTLFGTAIMFVFYNVLHLSYWISSASNYFFGSILSYFLNRTVTFRSQGSHLKEIARFAANITVCYLCAYGVARPLVRWVLSGATQSIQENVAMLAGMCFFVALNYIGQRFFVFKKAD</sequence>
<evidence type="ECO:0000256" key="3">
    <source>
        <dbReference type="ARBA" id="ARBA00022692"/>
    </source>
</evidence>
<evidence type="ECO:0000313" key="8">
    <source>
        <dbReference type="EMBL" id="OUM21901.1"/>
    </source>
</evidence>
<evidence type="ECO:0000256" key="6">
    <source>
        <dbReference type="SAM" id="Phobius"/>
    </source>
</evidence>
<keyword evidence="3 6" id="KW-0812">Transmembrane</keyword>
<gene>
    <name evidence="8" type="ORF">CBW42_00935</name>
</gene>
<feature type="domain" description="GtrA/DPMS transmembrane" evidence="7">
    <location>
        <begin position="12"/>
        <end position="132"/>
    </location>
</feature>
<evidence type="ECO:0000259" key="7">
    <source>
        <dbReference type="Pfam" id="PF04138"/>
    </source>
</evidence>
<dbReference type="Pfam" id="PF04138">
    <property type="entry name" value="GtrA_DPMS_TM"/>
    <property type="match status" value="1"/>
</dbReference>
<evidence type="ECO:0000256" key="5">
    <source>
        <dbReference type="ARBA" id="ARBA00023136"/>
    </source>
</evidence>
<dbReference type="PANTHER" id="PTHR38459">
    <property type="entry name" value="PROPHAGE BACTOPRENOL-LINKED GLUCOSE TRANSLOCASE HOMOLOG"/>
    <property type="match status" value="1"/>
</dbReference>
<protein>
    <submittedName>
        <fullName evidence="8">Polysaccharide biosynthesis protein GtrA</fullName>
    </submittedName>
</protein>
<name>A0A252F801_9FIRM</name>
<comment type="similarity">
    <text evidence="2">Belongs to the GtrA family.</text>
</comment>
<evidence type="ECO:0000256" key="1">
    <source>
        <dbReference type="ARBA" id="ARBA00004141"/>
    </source>
</evidence>
<feature type="transmembrane region" description="Helical" evidence="6">
    <location>
        <begin position="37"/>
        <end position="57"/>
    </location>
</feature>
<dbReference type="InterPro" id="IPR007267">
    <property type="entry name" value="GtrA_DPMS_TM"/>
</dbReference>
<feature type="transmembrane region" description="Helical" evidence="6">
    <location>
        <begin position="12"/>
        <end position="31"/>
    </location>
</feature>
<feature type="transmembrane region" description="Helical" evidence="6">
    <location>
        <begin position="111"/>
        <end position="131"/>
    </location>
</feature>
<dbReference type="GO" id="GO:0000271">
    <property type="term" value="P:polysaccharide biosynthetic process"/>
    <property type="evidence" value="ECO:0007669"/>
    <property type="project" value="InterPro"/>
</dbReference>
<keyword evidence="4 6" id="KW-1133">Transmembrane helix</keyword>